<evidence type="ECO:0000256" key="3">
    <source>
        <dbReference type="RuleBase" id="RU000363"/>
    </source>
</evidence>
<dbReference type="Proteomes" id="UP000183315">
    <property type="component" value="Unassembled WGS sequence"/>
</dbReference>
<feature type="region of interest" description="Disordered" evidence="4">
    <location>
        <begin position="75"/>
        <end position="98"/>
    </location>
</feature>
<proteinExistence type="inferred from homology"/>
<dbReference type="Pfam" id="PF00106">
    <property type="entry name" value="adh_short"/>
    <property type="match status" value="1"/>
</dbReference>
<evidence type="ECO:0000256" key="4">
    <source>
        <dbReference type="SAM" id="MobiDB-lite"/>
    </source>
</evidence>
<dbReference type="Gene3D" id="3.40.50.720">
    <property type="entry name" value="NAD(P)-binding Rossmann-like Domain"/>
    <property type="match status" value="1"/>
</dbReference>
<dbReference type="InterPro" id="IPR051122">
    <property type="entry name" value="SDR_DHRS6-like"/>
</dbReference>
<reference evidence="6" key="1">
    <citation type="submission" date="2016-10" db="EMBL/GenBank/DDBJ databases">
        <authorList>
            <person name="Varghese N."/>
        </authorList>
    </citation>
    <scope>NUCLEOTIDE SEQUENCE [LARGE SCALE GENOMIC DNA]</scope>
    <source>
        <strain evidence="6">DSM 24868</strain>
    </source>
</reference>
<dbReference type="CDD" id="cd05233">
    <property type="entry name" value="SDR_c"/>
    <property type="match status" value="1"/>
</dbReference>
<evidence type="ECO:0000313" key="5">
    <source>
        <dbReference type="EMBL" id="SEJ23656.1"/>
    </source>
</evidence>
<gene>
    <name evidence="5" type="ORF">SAMN05421637_1270</name>
</gene>
<name>A0A1H6X6F5_9MICO</name>
<protein>
    <submittedName>
        <fullName evidence="5">NAD(P)-dependent dehydrogenase, short-chain alcohol dehydrogenase family</fullName>
    </submittedName>
</protein>
<evidence type="ECO:0000256" key="1">
    <source>
        <dbReference type="ARBA" id="ARBA00006484"/>
    </source>
</evidence>
<dbReference type="FunFam" id="3.40.50.720:FF:000084">
    <property type="entry name" value="Short-chain dehydrogenase reductase"/>
    <property type="match status" value="1"/>
</dbReference>
<comment type="similarity">
    <text evidence="1 3">Belongs to the short-chain dehydrogenases/reductases (SDR) family.</text>
</comment>
<dbReference type="PRINTS" id="PR00081">
    <property type="entry name" value="GDHRDH"/>
</dbReference>
<dbReference type="InterPro" id="IPR036291">
    <property type="entry name" value="NAD(P)-bd_dom_sf"/>
</dbReference>
<evidence type="ECO:0000256" key="2">
    <source>
        <dbReference type="ARBA" id="ARBA00023002"/>
    </source>
</evidence>
<feature type="compositionally biased region" description="Low complexity" evidence="4">
    <location>
        <begin position="85"/>
        <end position="98"/>
    </location>
</feature>
<dbReference type="GO" id="GO:0016491">
    <property type="term" value="F:oxidoreductase activity"/>
    <property type="evidence" value="ECO:0007669"/>
    <property type="project" value="UniProtKB-KW"/>
</dbReference>
<dbReference type="eggNOG" id="COG4221">
    <property type="taxonomic scope" value="Bacteria"/>
</dbReference>
<dbReference type="EMBL" id="FNZI01000002">
    <property type="protein sequence ID" value="SEJ23656.1"/>
    <property type="molecule type" value="Genomic_DNA"/>
</dbReference>
<evidence type="ECO:0000313" key="6">
    <source>
        <dbReference type="Proteomes" id="UP000183315"/>
    </source>
</evidence>
<organism evidence="5 6">
    <name type="scientific">Demequina mangrovi</name>
    <dbReference type="NCBI Taxonomy" id="1043493"/>
    <lineage>
        <taxon>Bacteria</taxon>
        <taxon>Bacillati</taxon>
        <taxon>Actinomycetota</taxon>
        <taxon>Actinomycetes</taxon>
        <taxon>Micrococcales</taxon>
        <taxon>Demequinaceae</taxon>
        <taxon>Demequina</taxon>
    </lineage>
</organism>
<dbReference type="InterPro" id="IPR002347">
    <property type="entry name" value="SDR_fam"/>
</dbReference>
<dbReference type="PANTHER" id="PTHR43477">
    <property type="entry name" value="DIHYDROANTICAPSIN 7-DEHYDROGENASE"/>
    <property type="match status" value="1"/>
</dbReference>
<dbReference type="RefSeq" id="WP_042214041.1">
    <property type="nucleotide sequence ID" value="NZ_BBLU01000005.1"/>
</dbReference>
<dbReference type="PRINTS" id="PR00080">
    <property type="entry name" value="SDRFAMILY"/>
</dbReference>
<dbReference type="STRING" id="1043493.SAMN05421637_1270"/>
<accession>A0A1H6X6F5</accession>
<sequence>MSITIPDGDTKVADWLAHPVAGDVMREMLAESGQSERALGPVKRFSMNKLIKISGGRFSQEMLDGLVAETERRAVGGAPAASSTAPVEPAAEVPDAVEAPEWEERITEGRFTGKTVVVTGAGSGIGRATASRVAREGGRVIALDISAERLADFKAELDGLDITVVTADVTKEEDIARVLEAAGDRIDALANVAGIMDNMTPLHEVTDDVWSRVFAVNVDGVMRLSRAVLPRMLAAGAGSVVNVASEAGLRGSAAGVAYTASKHAVVGMTKSSAFLYGPSGIRVNAVAPGPVITNIEARFDSPLAQERITTAMAVLPAPVEAAQLAASITFLLSDDGVNLNGAILPSDGGWSAA</sequence>
<dbReference type="PANTHER" id="PTHR43477:SF1">
    <property type="entry name" value="DIHYDROANTICAPSIN 7-DEHYDROGENASE"/>
    <property type="match status" value="1"/>
</dbReference>
<dbReference type="OrthoDB" id="7064009at2"/>
<keyword evidence="6" id="KW-1185">Reference proteome</keyword>
<dbReference type="SUPFAM" id="SSF51735">
    <property type="entry name" value="NAD(P)-binding Rossmann-fold domains"/>
    <property type="match status" value="1"/>
</dbReference>
<dbReference type="AlphaFoldDB" id="A0A1H6X6F5"/>
<keyword evidence="2" id="KW-0560">Oxidoreductase</keyword>